<dbReference type="OrthoDB" id="120749at2"/>
<sequence length="99" mass="10911">MRMVLKAQIPTEAGNDALRSGSMPKIMETAVAALKPEAAYFTLDGGDRTCFFYFDMQQSSQMPPVLESFFTELHAKVSIQPVMNMDDLRIGLGDLMSGT</sequence>
<dbReference type="EMBL" id="CP017157">
    <property type="protein sequence ID" value="AOP48996.1"/>
    <property type="molecule type" value="Genomic_DNA"/>
</dbReference>
<dbReference type="RefSeq" id="WP_069571113.1">
    <property type="nucleotide sequence ID" value="NZ_CP017157.1"/>
</dbReference>
<dbReference type="Proteomes" id="UP000094094">
    <property type="component" value="Chromosome"/>
</dbReference>
<dbReference type="AlphaFoldDB" id="A0A1D7VQF3"/>
<dbReference type="KEGG" id="slc:SL103_24560"/>
<gene>
    <name evidence="1" type="ORF">SL103_24560</name>
</gene>
<name>A0A1D7VQF3_9ACTN</name>
<reference evidence="1 2" key="1">
    <citation type="submission" date="2016-09" db="EMBL/GenBank/DDBJ databases">
        <title>Complete genome sequencing of Streptomyces lydicus 103 and metabolic pathways analysis of antibiotic biosynthesis.</title>
        <authorList>
            <person name="Jia N."/>
            <person name="Ding M.-Z."/>
            <person name="Gao F."/>
            <person name="Yuan Y.-J."/>
        </authorList>
    </citation>
    <scope>NUCLEOTIDE SEQUENCE [LARGE SCALE GENOMIC DNA]</scope>
    <source>
        <strain evidence="1 2">103</strain>
    </source>
</reference>
<protein>
    <submittedName>
        <fullName evidence="1">Uncharacterized protein</fullName>
    </submittedName>
</protein>
<organism evidence="1 2">
    <name type="scientific">Streptomyces lydicus</name>
    <dbReference type="NCBI Taxonomy" id="47763"/>
    <lineage>
        <taxon>Bacteria</taxon>
        <taxon>Bacillati</taxon>
        <taxon>Actinomycetota</taxon>
        <taxon>Actinomycetes</taxon>
        <taxon>Kitasatosporales</taxon>
        <taxon>Streptomycetaceae</taxon>
        <taxon>Streptomyces</taxon>
    </lineage>
</organism>
<accession>A0A1D7VQF3</accession>
<evidence type="ECO:0000313" key="2">
    <source>
        <dbReference type="Proteomes" id="UP000094094"/>
    </source>
</evidence>
<keyword evidence="2" id="KW-1185">Reference proteome</keyword>
<proteinExistence type="predicted"/>
<evidence type="ECO:0000313" key="1">
    <source>
        <dbReference type="EMBL" id="AOP48996.1"/>
    </source>
</evidence>